<gene>
    <name evidence="8" type="ORF">C2E21_5238</name>
</gene>
<keyword evidence="3" id="KW-0808">Transferase</keyword>
<dbReference type="EC" id="2.1.1.221" evidence="1"/>
<protein>
    <recommendedName>
        <fullName evidence="1">tRNA (guanine(9)-N(1))-methyltransferase</fullName>
        <ecNumber evidence="1">2.1.1.221</ecNumber>
    </recommendedName>
</protein>
<dbReference type="GO" id="GO:0005634">
    <property type="term" value="C:nucleus"/>
    <property type="evidence" value="ECO:0007669"/>
    <property type="project" value="TreeGrafter"/>
</dbReference>
<dbReference type="EMBL" id="LHPG02000009">
    <property type="protein sequence ID" value="PRW56099.1"/>
    <property type="molecule type" value="Genomic_DNA"/>
</dbReference>
<dbReference type="GO" id="GO:0052905">
    <property type="term" value="F:tRNA (guanosine(9)-N1)-methyltransferase activity"/>
    <property type="evidence" value="ECO:0007669"/>
    <property type="project" value="UniProtKB-EC"/>
</dbReference>
<dbReference type="GO" id="GO:0002939">
    <property type="term" value="P:tRNA N1-guanine methylation"/>
    <property type="evidence" value="ECO:0007669"/>
    <property type="project" value="TreeGrafter"/>
</dbReference>
<sequence length="283" mass="32551">MTDEERQRHIEERNARGAARKAERQEEKARLEQALASGQRICVDLAFSHLMLDQENKSMCKQLGYCWHANVRAAAPAHLVLTSMEGQMEEYMARQVSGYKNWKATVTPQPYIEHFADCQDKLVYLTADSENELQELDPDSIYIIGGIVDRNRHKQLCFNKAEEQGIAHARLPIGDYMRLASSTVMTTNHVFEIMLKWLELRDWKAAFEAVIPSRKRKQEDGDGEEQEGADDEQEQAEQQEQQQQQQQQQQQEPTEQPAEQQLQQQQQGAEEPAAKRQAVAEQA</sequence>
<dbReference type="STRING" id="3076.A0A2P6TQ07"/>
<accession>A0A2P6TQ07</accession>
<dbReference type="PROSITE" id="PS51675">
    <property type="entry name" value="SAM_MT_TRM10"/>
    <property type="match status" value="1"/>
</dbReference>
<dbReference type="PANTHER" id="PTHR13563:SF13">
    <property type="entry name" value="TRNA METHYLTRANSFERASE 10 HOMOLOG A"/>
    <property type="match status" value="1"/>
</dbReference>
<comment type="catalytic activity">
    <reaction evidence="5">
        <text>guanosine(9) in tRNA + S-adenosyl-L-methionine = N(1)-methylguanosine(9) in tRNA + S-adenosyl-L-homocysteine + H(+)</text>
        <dbReference type="Rhea" id="RHEA:43156"/>
        <dbReference type="Rhea" id="RHEA-COMP:10367"/>
        <dbReference type="Rhea" id="RHEA-COMP:10368"/>
        <dbReference type="ChEBI" id="CHEBI:15378"/>
        <dbReference type="ChEBI" id="CHEBI:57856"/>
        <dbReference type="ChEBI" id="CHEBI:59789"/>
        <dbReference type="ChEBI" id="CHEBI:73542"/>
        <dbReference type="ChEBI" id="CHEBI:74269"/>
        <dbReference type="EC" id="2.1.1.221"/>
    </reaction>
</comment>
<evidence type="ECO:0000256" key="3">
    <source>
        <dbReference type="ARBA" id="ARBA00022679"/>
    </source>
</evidence>
<reference evidence="8 9" key="1">
    <citation type="journal article" date="2018" name="Plant J.">
        <title>Genome sequences of Chlorella sorokiniana UTEX 1602 and Micractinium conductrix SAG 241.80: implications to maltose excretion by a green alga.</title>
        <authorList>
            <person name="Arriola M.B."/>
            <person name="Velmurugan N."/>
            <person name="Zhang Y."/>
            <person name="Plunkett M.H."/>
            <person name="Hondzo H."/>
            <person name="Barney B.M."/>
        </authorList>
    </citation>
    <scope>NUCLEOTIDE SEQUENCE [LARGE SCALE GENOMIC DNA]</scope>
    <source>
        <strain evidence="9">UTEX 1602</strain>
    </source>
</reference>
<dbReference type="Proteomes" id="UP000239899">
    <property type="component" value="Unassembled WGS sequence"/>
</dbReference>
<name>A0A2P6TQ07_CHLSO</name>
<dbReference type="PANTHER" id="PTHR13563">
    <property type="entry name" value="TRNA (GUANINE-9-) METHYLTRANSFERASE"/>
    <property type="match status" value="1"/>
</dbReference>
<evidence type="ECO:0000259" key="7">
    <source>
        <dbReference type="PROSITE" id="PS51675"/>
    </source>
</evidence>
<feature type="region of interest" description="Disordered" evidence="6">
    <location>
        <begin position="1"/>
        <end position="25"/>
    </location>
</feature>
<dbReference type="Gene3D" id="3.40.1280.30">
    <property type="match status" value="1"/>
</dbReference>
<dbReference type="InterPro" id="IPR028564">
    <property type="entry name" value="MT_TRM10-typ"/>
</dbReference>
<evidence type="ECO:0000256" key="4">
    <source>
        <dbReference type="ARBA" id="ARBA00022691"/>
    </source>
</evidence>
<evidence type="ECO:0000256" key="1">
    <source>
        <dbReference type="ARBA" id="ARBA00012797"/>
    </source>
</evidence>
<organism evidence="8 9">
    <name type="scientific">Chlorella sorokiniana</name>
    <name type="common">Freshwater green alga</name>
    <dbReference type="NCBI Taxonomy" id="3076"/>
    <lineage>
        <taxon>Eukaryota</taxon>
        <taxon>Viridiplantae</taxon>
        <taxon>Chlorophyta</taxon>
        <taxon>core chlorophytes</taxon>
        <taxon>Trebouxiophyceae</taxon>
        <taxon>Chlorellales</taxon>
        <taxon>Chlorellaceae</taxon>
        <taxon>Chlorella clade</taxon>
        <taxon>Chlorella</taxon>
    </lineage>
</organism>
<keyword evidence="2" id="KW-0489">Methyltransferase</keyword>
<dbReference type="GO" id="GO:0000049">
    <property type="term" value="F:tRNA binding"/>
    <property type="evidence" value="ECO:0007669"/>
    <property type="project" value="TreeGrafter"/>
</dbReference>
<dbReference type="AlphaFoldDB" id="A0A2P6TQ07"/>
<feature type="region of interest" description="Disordered" evidence="6">
    <location>
        <begin position="214"/>
        <end position="283"/>
    </location>
</feature>
<feature type="compositionally biased region" description="Acidic residues" evidence="6">
    <location>
        <begin position="221"/>
        <end position="237"/>
    </location>
</feature>
<dbReference type="CDD" id="cd18089">
    <property type="entry name" value="SPOUT_Trm10-like"/>
    <property type="match status" value="1"/>
</dbReference>
<keyword evidence="9" id="KW-1185">Reference proteome</keyword>
<comment type="caution">
    <text evidence="8">The sequence shown here is derived from an EMBL/GenBank/DDBJ whole genome shotgun (WGS) entry which is preliminary data.</text>
</comment>
<dbReference type="FunFam" id="3.40.1280.30:FF:000001">
    <property type="entry name" value="tRNA methyltransferase 10 homolog A"/>
    <property type="match status" value="1"/>
</dbReference>
<keyword evidence="4" id="KW-0949">S-adenosyl-L-methionine</keyword>
<evidence type="ECO:0000313" key="8">
    <source>
        <dbReference type="EMBL" id="PRW56099.1"/>
    </source>
</evidence>
<feature type="domain" description="SAM-dependent MTase TRM10-type" evidence="7">
    <location>
        <begin position="27"/>
        <end position="218"/>
    </location>
</feature>
<dbReference type="InterPro" id="IPR038459">
    <property type="entry name" value="MT_TRM10-typ_sf"/>
</dbReference>
<dbReference type="InterPro" id="IPR007356">
    <property type="entry name" value="tRNA_m1G_MeTrfase_euk"/>
</dbReference>
<evidence type="ECO:0000313" key="9">
    <source>
        <dbReference type="Proteomes" id="UP000239899"/>
    </source>
</evidence>
<dbReference type="OrthoDB" id="278300at2759"/>
<proteinExistence type="predicted"/>
<evidence type="ECO:0000256" key="5">
    <source>
        <dbReference type="ARBA" id="ARBA00048434"/>
    </source>
</evidence>
<evidence type="ECO:0000256" key="6">
    <source>
        <dbReference type="SAM" id="MobiDB-lite"/>
    </source>
</evidence>
<feature type="compositionally biased region" description="Low complexity" evidence="6">
    <location>
        <begin position="238"/>
        <end position="271"/>
    </location>
</feature>
<evidence type="ECO:0000256" key="2">
    <source>
        <dbReference type="ARBA" id="ARBA00022603"/>
    </source>
</evidence>